<feature type="domain" description="4'-phosphopantetheinyl transferase" evidence="9">
    <location>
        <begin position="4"/>
        <end position="92"/>
    </location>
</feature>
<evidence type="ECO:0000259" key="9">
    <source>
        <dbReference type="Pfam" id="PF01648"/>
    </source>
</evidence>
<comment type="subcellular location">
    <subcellularLocation>
        <location evidence="8">Cytoplasm</location>
    </subcellularLocation>
</comment>
<name>A0AB74TRM4_9LACT</name>
<dbReference type="Pfam" id="PF01648">
    <property type="entry name" value="ACPS"/>
    <property type="match status" value="1"/>
</dbReference>
<keyword evidence="1 8" id="KW-0444">Lipid biosynthesis</keyword>
<evidence type="ECO:0000313" key="10">
    <source>
        <dbReference type="EMBL" id="XBC46614.1"/>
    </source>
</evidence>
<evidence type="ECO:0000256" key="6">
    <source>
        <dbReference type="ARBA" id="ARBA00023098"/>
    </source>
</evidence>
<keyword evidence="6 8" id="KW-0443">Lipid metabolism</keyword>
<keyword evidence="3 8" id="KW-0479">Metal-binding</keyword>
<reference evidence="10" key="1">
    <citation type="submission" date="2023-12" db="EMBL/GenBank/DDBJ databases">
        <title>Dolosigranulum savutii sp. nov. isolated from human upper respiratory samples collected in Botswana.</title>
        <authorList>
            <person name="Kelly M.S."/>
        </authorList>
    </citation>
    <scope>NUCLEOTIDE SEQUENCE</scope>
    <source>
        <strain evidence="10">MSK433</strain>
    </source>
</reference>
<protein>
    <recommendedName>
        <fullName evidence="8">Holo-[acyl-carrier-protein] synthase</fullName>
        <shortName evidence="8">Holo-ACP synthase</shortName>
        <ecNumber evidence="8">2.7.8.7</ecNumber>
    </recommendedName>
    <alternativeName>
        <fullName evidence="8">4'-phosphopantetheinyl transferase AcpS</fullName>
    </alternativeName>
</protein>
<dbReference type="RefSeq" id="WP_347300856.1">
    <property type="nucleotide sequence ID" value="NZ_CP142433.1"/>
</dbReference>
<evidence type="ECO:0000256" key="2">
    <source>
        <dbReference type="ARBA" id="ARBA00022679"/>
    </source>
</evidence>
<keyword evidence="2 8" id="KW-0808">Transferase</keyword>
<accession>A0AB74TRM4</accession>
<dbReference type="EMBL" id="CP142433">
    <property type="protein sequence ID" value="XBC46614.1"/>
    <property type="molecule type" value="Genomic_DNA"/>
</dbReference>
<comment type="catalytic activity">
    <reaction evidence="8">
        <text>apo-[ACP] + CoA = holo-[ACP] + adenosine 3',5'-bisphosphate + H(+)</text>
        <dbReference type="Rhea" id="RHEA:12068"/>
        <dbReference type="Rhea" id="RHEA-COMP:9685"/>
        <dbReference type="Rhea" id="RHEA-COMP:9690"/>
        <dbReference type="ChEBI" id="CHEBI:15378"/>
        <dbReference type="ChEBI" id="CHEBI:29999"/>
        <dbReference type="ChEBI" id="CHEBI:57287"/>
        <dbReference type="ChEBI" id="CHEBI:58343"/>
        <dbReference type="ChEBI" id="CHEBI:64479"/>
        <dbReference type="EC" id="2.7.8.7"/>
    </reaction>
</comment>
<evidence type="ECO:0000256" key="7">
    <source>
        <dbReference type="ARBA" id="ARBA00023160"/>
    </source>
</evidence>
<dbReference type="GO" id="GO:0008897">
    <property type="term" value="F:holo-[acyl-carrier-protein] synthase activity"/>
    <property type="evidence" value="ECO:0007669"/>
    <property type="project" value="UniProtKB-UniRule"/>
</dbReference>
<dbReference type="InterPro" id="IPR004568">
    <property type="entry name" value="Ppantetheine-prot_Trfase_dom"/>
</dbReference>
<gene>
    <name evidence="8 10" type="primary">acpS</name>
    <name evidence="10" type="ORF">VUQ08_03125</name>
</gene>
<dbReference type="Gene3D" id="3.90.470.20">
    <property type="entry name" value="4'-phosphopantetheinyl transferase domain"/>
    <property type="match status" value="1"/>
</dbReference>
<comment type="cofactor">
    <cofactor evidence="8">
        <name>Mg(2+)</name>
        <dbReference type="ChEBI" id="CHEBI:18420"/>
    </cofactor>
</comment>
<dbReference type="GO" id="GO:0000287">
    <property type="term" value="F:magnesium ion binding"/>
    <property type="evidence" value="ECO:0007669"/>
    <property type="project" value="UniProtKB-UniRule"/>
</dbReference>
<organism evidence="10">
    <name type="scientific">Dolosigranulum savutiense</name>
    <dbReference type="NCBI Taxonomy" id="3110288"/>
    <lineage>
        <taxon>Bacteria</taxon>
        <taxon>Bacillati</taxon>
        <taxon>Bacillota</taxon>
        <taxon>Bacilli</taxon>
        <taxon>Lactobacillales</taxon>
        <taxon>Carnobacteriaceae</taxon>
        <taxon>Dolosigranulum</taxon>
    </lineage>
</organism>
<keyword evidence="8" id="KW-0963">Cytoplasm</keyword>
<dbReference type="AlphaFoldDB" id="A0AB74TRM4"/>
<dbReference type="HAMAP" id="MF_00101">
    <property type="entry name" value="AcpS"/>
    <property type="match status" value="1"/>
</dbReference>
<dbReference type="NCBIfam" id="TIGR00516">
    <property type="entry name" value="acpS"/>
    <property type="match status" value="1"/>
</dbReference>
<dbReference type="InterPro" id="IPR008278">
    <property type="entry name" value="4-PPantetheinyl_Trfase_dom"/>
</dbReference>
<dbReference type="InterPro" id="IPR037143">
    <property type="entry name" value="4-PPantetheinyl_Trfase_dom_sf"/>
</dbReference>
<comment type="function">
    <text evidence="8">Transfers the 4'-phosphopantetheine moiety from coenzyme A to a Ser of acyl-carrier-protein.</text>
</comment>
<evidence type="ECO:0000256" key="3">
    <source>
        <dbReference type="ARBA" id="ARBA00022723"/>
    </source>
</evidence>
<dbReference type="EC" id="2.7.8.7" evidence="8"/>
<feature type="binding site" evidence="8">
    <location>
        <position position="58"/>
    </location>
    <ligand>
        <name>Mg(2+)</name>
        <dbReference type="ChEBI" id="CHEBI:18420"/>
    </ligand>
</feature>
<keyword evidence="4 8" id="KW-0276">Fatty acid metabolism</keyword>
<keyword evidence="7 8" id="KW-0275">Fatty acid biosynthesis</keyword>
<comment type="similarity">
    <text evidence="8">Belongs to the P-Pant transferase superfamily. AcpS family.</text>
</comment>
<sequence>MIVGVGMDIIDIERITRAYEKNNQFVKRILTGVELDMFEQLENRRQMEFLAGRFAAKEAYSKAVGTGIGKLRFTDMEVGKGERGEPVWQQPIPPQCRVHLSITHTKSVAAAQVIIEERQP</sequence>
<dbReference type="NCBIfam" id="TIGR00556">
    <property type="entry name" value="pantethn_trn"/>
    <property type="match status" value="1"/>
</dbReference>
<dbReference type="GO" id="GO:0006633">
    <property type="term" value="P:fatty acid biosynthetic process"/>
    <property type="evidence" value="ECO:0007669"/>
    <property type="project" value="UniProtKB-UniRule"/>
</dbReference>
<keyword evidence="5 8" id="KW-0460">Magnesium</keyword>
<dbReference type="SUPFAM" id="SSF56214">
    <property type="entry name" value="4'-phosphopantetheinyl transferase"/>
    <property type="match status" value="1"/>
</dbReference>
<proteinExistence type="inferred from homology"/>
<evidence type="ECO:0000256" key="8">
    <source>
        <dbReference type="HAMAP-Rule" id="MF_00101"/>
    </source>
</evidence>
<evidence type="ECO:0000256" key="5">
    <source>
        <dbReference type="ARBA" id="ARBA00022842"/>
    </source>
</evidence>
<feature type="binding site" evidence="8">
    <location>
        <position position="8"/>
    </location>
    <ligand>
        <name>Mg(2+)</name>
        <dbReference type="ChEBI" id="CHEBI:18420"/>
    </ligand>
</feature>
<evidence type="ECO:0000256" key="1">
    <source>
        <dbReference type="ARBA" id="ARBA00022516"/>
    </source>
</evidence>
<dbReference type="InterPro" id="IPR002582">
    <property type="entry name" value="ACPS"/>
</dbReference>
<evidence type="ECO:0000256" key="4">
    <source>
        <dbReference type="ARBA" id="ARBA00022832"/>
    </source>
</evidence>
<dbReference type="GO" id="GO:0005737">
    <property type="term" value="C:cytoplasm"/>
    <property type="evidence" value="ECO:0007669"/>
    <property type="project" value="UniProtKB-SubCell"/>
</dbReference>